<dbReference type="Proteomes" id="UP001162131">
    <property type="component" value="Unassembled WGS sequence"/>
</dbReference>
<feature type="chain" id="PRO_5043695307" evidence="2">
    <location>
        <begin position="18"/>
        <end position="132"/>
    </location>
</feature>
<evidence type="ECO:0000313" key="4">
    <source>
        <dbReference type="Proteomes" id="UP001162131"/>
    </source>
</evidence>
<keyword evidence="2" id="KW-0732">Signal</keyword>
<protein>
    <submittedName>
        <fullName evidence="3">Uncharacterized protein</fullName>
    </submittedName>
</protein>
<feature type="transmembrane region" description="Helical" evidence="1">
    <location>
        <begin position="93"/>
        <end position="111"/>
    </location>
</feature>
<organism evidence="3 4">
    <name type="scientific">Blepharisma stoltei</name>
    <dbReference type="NCBI Taxonomy" id="1481888"/>
    <lineage>
        <taxon>Eukaryota</taxon>
        <taxon>Sar</taxon>
        <taxon>Alveolata</taxon>
        <taxon>Ciliophora</taxon>
        <taxon>Postciliodesmatophora</taxon>
        <taxon>Heterotrichea</taxon>
        <taxon>Heterotrichida</taxon>
        <taxon>Blepharismidae</taxon>
        <taxon>Blepharisma</taxon>
    </lineage>
</organism>
<keyword evidence="1" id="KW-0472">Membrane</keyword>
<name>A0AAU9JB73_9CILI</name>
<comment type="caution">
    <text evidence="3">The sequence shown here is derived from an EMBL/GenBank/DDBJ whole genome shotgun (WGS) entry which is preliminary data.</text>
</comment>
<feature type="signal peptide" evidence="2">
    <location>
        <begin position="1"/>
        <end position="17"/>
    </location>
</feature>
<accession>A0AAU9JB73</accession>
<evidence type="ECO:0000256" key="1">
    <source>
        <dbReference type="SAM" id="Phobius"/>
    </source>
</evidence>
<reference evidence="3" key="1">
    <citation type="submission" date="2021-09" db="EMBL/GenBank/DDBJ databases">
        <authorList>
            <consortium name="AG Swart"/>
            <person name="Singh M."/>
            <person name="Singh A."/>
            <person name="Seah K."/>
            <person name="Emmerich C."/>
        </authorList>
    </citation>
    <scope>NUCLEOTIDE SEQUENCE</scope>
    <source>
        <strain evidence="3">ATCC30299</strain>
    </source>
</reference>
<dbReference type="AlphaFoldDB" id="A0AAU9JB73"/>
<dbReference type="EMBL" id="CAJZBQ010000032">
    <property type="protein sequence ID" value="CAG9322481.1"/>
    <property type="molecule type" value="Genomic_DNA"/>
</dbReference>
<evidence type="ECO:0000256" key="2">
    <source>
        <dbReference type="SAM" id="SignalP"/>
    </source>
</evidence>
<keyword evidence="4" id="KW-1185">Reference proteome</keyword>
<keyword evidence="1" id="KW-1133">Transmembrane helix</keyword>
<evidence type="ECO:0000313" key="3">
    <source>
        <dbReference type="EMBL" id="CAG9322481.1"/>
    </source>
</evidence>
<sequence length="132" mass="15104">MIFYLFILPFVSSLNQGSQVPLDIENFSDPICDKHSECISCSFEELRTFDVCAYSGYYQTVFCTMRNTLANSTQEISYVSSCFPAKASILSSFSWFFIISAISAIFLVYNWRILRNKKIEAQQANLENIIKA</sequence>
<keyword evidence="1" id="KW-0812">Transmembrane</keyword>
<proteinExistence type="predicted"/>
<gene>
    <name evidence="3" type="ORF">BSTOLATCC_MIC31613</name>
</gene>